<dbReference type="SUPFAM" id="SSF55729">
    <property type="entry name" value="Acyl-CoA N-acyltransferases (Nat)"/>
    <property type="match status" value="1"/>
</dbReference>
<evidence type="ECO:0000313" key="3">
    <source>
        <dbReference type="Proteomes" id="UP000588098"/>
    </source>
</evidence>
<name>A0A7W9QGH7_9ACTN</name>
<feature type="domain" description="N-acetyltransferase" evidence="1">
    <location>
        <begin position="1"/>
        <end position="75"/>
    </location>
</feature>
<dbReference type="GO" id="GO:0016747">
    <property type="term" value="F:acyltransferase activity, transferring groups other than amino-acyl groups"/>
    <property type="evidence" value="ECO:0007669"/>
    <property type="project" value="InterPro"/>
</dbReference>
<evidence type="ECO:0000259" key="1">
    <source>
        <dbReference type="PROSITE" id="PS51186"/>
    </source>
</evidence>
<dbReference type="Gene3D" id="3.40.630.30">
    <property type="match status" value="1"/>
</dbReference>
<keyword evidence="2" id="KW-0687">Ribonucleoprotein</keyword>
<dbReference type="EMBL" id="JACHJL010000019">
    <property type="protein sequence ID" value="MBB5938802.1"/>
    <property type="molecule type" value="Genomic_DNA"/>
</dbReference>
<dbReference type="PROSITE" id="PS51186">
    <property type="entry name" value="GNAT"/>
    <property type="match status" value="1"/>
</dbReference>
<keyword evidence="2" id="KW-0689">Ribosomal protein</keyword>
<gene>
    <name evidence="2" type="ORF">FHS42_005893</name>
</gene>
<organism evidence="2 3">
    <name type="scientific">Streptomyces zagrosensis</name>
    <dbReference type="NCBI Taxonomy" id="1042984"/>
    <lineage>
        <taxon>Bacteria</taxon>
        <taxon>Bacillati</taxon>
        <taxon>Actinomycetota</taxon>
        <taxon>Actinomycetes</taxon>
        <taxon>Kitasatosporales</taxon>
        <taxon>Streptomycetaceae</taxon>
        <taxon>Streptomyces</taxon>
    </lineage>
</organism>
<dbReference type="AlphaFoldDB" id="A0A7W9QGH7"/>
<keyword evidence="3" id="KW-1185">Reference proteome</keyword>
<protein>
    <submittedName>
        <fullName evidence="2">Ribosomal protein S18 acetylase RimI-like enzyme</fullName>
    </submittedName>
</protein>
<sequence length="76" mass="8911">MSELMVIPTWRKRGISLRLHDALLYGRDEELVTLFVDSSHPRVQALYETWGYRKVSESKPYDDSPTFAVMVKRLQP</sequence>
<comment type="caution">
    <text evidence="2">The sequence shown here is derived from an EMBL/GenBank/DDBJ whole genome shotgun (WGS) entry which is preliminary data.</text>
</comment>
<reference evidence="2 3" key="1">
    <citation type="submission" date="2020-08" db="EMBL/GenBank/DDBJ databases">
        <title>Genomic Encyclopedia of Type Strains, Phase III (KMG-III): the genomes of soil and plant-associated and newly described type strains.</title>
        <authorList>
            <person name="Whitman W."/>
        </authorList>
    </citation>
    <scope>NUCLEOTIDE SEQUENCE [LARGE SCALE GENOMIC DNA]</scope>
    <source>
        <strain evidence="2 3">CECT 8305</strain>
    </source>
</reference>
<accession>A0A7W9QGH7</accession>
<evidence type="ECO:0000313" key="2">
    <source>
        <dbReference type="EMBL" id="MBB5938802.1"/>
    </source>
</evidence>
<dbReference type="GO" id="GO:0005840">
    <property type="term" value="C:ribosome"/>
    <property type="evidence" value="ECO:0007669"/>
    <property type="project" value="UniProtKB-KW"/>
</dbReference>
<dbReference type="InterPro" id="IPR016181">
    <property type="entry name" value="Acyl_CoA_acyltransferase"/>
</dbReference>
<proteinExistence type="predicted"/>
<dbReference type="InterPro" id="IPR000182">
    <property type="entry name" value="GNAT_dom"/>
</dbReference>
<dbReference type="Proteomes" id="UP000588098">
    <property type="component" value="Unassembled WGS sequence"/>
</dbReference>
<dbReference type="Pfam" id="PF13673">
    <property type="entry name" value="Acetyltransf_10"/>
    <property type="match status" value="1"/>
</dbReference>